<keyword evidence="3" id="KW-0694">RNA-binding</keyword>
<dbReference type="STRING" id="200991.AUC31_16920"/>
<keyword evidence="5" id="KW-1185">Reference proteome</keyword>
<sequence>MKATGIVVEYNPFHNGHLHHAAKAKELSGADVVVAVMSGQFLQRGEPAFADKWTRTEMALSAGVDVVIELPYAFATAQASEFARGAIHLLDAAGCASFCFGSEQGEIEPFLNSLELLNTKREQYDTIIHDRVQTGISYPKALNDAYLSLKNSSSRYADLTKPNNILGYHYIEAAHAVNRAMAPLTIQRIGAGYHDPLEPGVAIASATGIRNAFFEGEELGELAPYLPTSSIRLLERVHAEQQGFVDWQRFYPMLRFTILREGPKALARFAEVTEGIENLIHESAKRSETFDVFIARVKSKRFTRTRIQRMLTHIFTGYTQQEAQAVKQPEYIRLLGMTHNGRRYLNERKKAIPLPVISRAADLTGSMGQLDIRASTLYLQAIGADSLKKEYTTPPIYLGDSSDK</sequence>
<gene>
    <name evidence="3" type="primary">tmcAL</name>
    <name evidence="4" type="ORF">AUC31_16920</name>
</gene>
<feature type="binding site" evidence="3">
    <location>
        <begin position="188"/>
        <end position="189"/>
    </location>
    <ligand>
        <name>ATP</name>
        <dbReference type="ChEBI" id="CHEBI:30616"/>
    </ligand>
</feature>
<dbReference type="Gene3D" id="3.40.50.620">
    <property type="entry name" value="HUPs"/>
    <property type="match status" value="1"/>
</dbReference>
<evidence type="ECO:0000256" key="1">
    <source>
        <dbReference type="ARBA" id="ARBA00022598"/>
    </source>
</evidence>
<feature type="binding site" evidence="3">
    <location>
        <position position="101"/>
    </location>
    <ligand>
        <name>ATP</name>
        <dbReference type="ChEBI" id="CHEBI:30616"/>
    </ligand>
</feature>
<reference evidence="4" key="1">
    <citation type="submission" date="2016-01" db="EMBL/GenBank/DDBJ databases">
        <title>Complete genome of Planococcus rifietoensis type strain M8.</title>
        <authorList>
            <person name="See-Too W.S."/>
        </authorList>
    </citation>
    <scope>NUCLEOTIDE SEQUENCE [LARGE SCALE GENOMIC DNA]</scope>
    <source>
        <strain evidence="4">M8</strain>
    </source>
</reference>
<feature type="binding site" evidence="3">
    <location>
        <begin position="7"/>
        <end position="20"/>
    </location>
    <ligand>
        <name>ATP</name>
        <dbReference type="ChEBI" id="CHEBI:30616"/>
    </ligand>
</feature>
<accession>A0A0U2ZA56</accession>
<dbReference type="GO" id="GO:0006400">
    <property type="term" value="P:tRNA modification"/>
    <property type="evidence" value="ECO:0007669"/>
    <property type="project" value="UniProtKB-UniRule"/>
</dbReference>
<dbReference type="RefSeq" id="WP_058383496.1">
    <property type="nucleotide sequence ID" value="NZ_CP013659.2"/>
</dbReference>
<dbReference type="EC" id="6.3.4.-" evidence="3"/>
<keyword evidence="3" id="KW-0820">tRNA-binding</keyword>
<dbReference type="GO" id="GO:0000049">
    <property type="term" value="F:tRNA binding"/>
    <property type="evidence" value="ECO:0007669"/>
    <property type="project" value="UniProtKB-KW"/>
</dbReference>
<comment type="subcellular location">
    <subcellularLocation>
        <location evidence="3">Cytoplasm</location>
    </subcellularLocation>
</comment>
<dbReference type="Pfam" id="PF05636">
    <property type="entry name" value="HIGH_NTase1"/>
    <property type="match status" value="1"/>
</dbReference>
<dbReference type="PANTHER" id="PTHR37825:SF1">
    <property type="entry name" value="TRNA(MET) CYTIDINE ACETATE LIGASE"/>
    <property type="match status" value="1"/>
</dbReference>
<evidence type="ECO:0000256" key="2">
    <source>
        <dbReference type="ARBA" id="ARBA00022694"/>
    </source>
</evidence>
<dbReference type="InterPro" id="IPR014729">
    <property type="entry name" value="Rossmann-like_a/b/a_fold"/>
</dbReference>
<dbReference type="HAMAP" id="MF_01539">
    <property type="entry name" value="TmcAL"/>
    <property type="match status" value="1"/>
</dbReference>
<feature type="binding site" evidence="3">
    <location>
        <position position="163"/>
    </location>
    <ligand>
        <name>ATP</name>
        <dbReference type="ChEBI" id="CHEBI:30616"/>
    </ligand>
</feature>
<protein>
    <recommendedName>
        <fullName evidence="3">tRNA(Met) cytidine acetate ligase</fullName>
        <ecNumber evidence="3">6.3.4.-</ecNumber>
    </recommendedName>
</protein>
<evidence type="ECO:0000313" key="5">
    <source>
        <dbReference type="Proteomes" id="UP000067683"/>
    </source>
</evidence>
<dbReference type="KEGG" id="prt:AUC31_16920"/>
<dbReference type="GO" id="GO:0005737">
    <property type="term" value="C:cytoplasm"/>
    <property type="evidence" value="ECO:0007669"/>
    <property type="project" value="UniProtKB-SubCell"/>
</dbReference>
<dbReference type="NCBIfam" id="NF010191">
    <property type="entry name" value="PRK13670.1"/>
    <property type="match status" value="1"/>
</dbReference>
<comment type="similarity">
    <text evidence="3">Belongs to the TmcAL family.</text>
</comment>
<dbReference type="SUPFAM" id="SSF52374">
    <property type="entry name" value="Nucleotidylyl transferase"/>
    <property type="match status" value="1"/>
</dbReference>
<comment type="catalytic activity">
    <reaction evidence="3">
        <text>cytidine(34) in elongator tRNA(Met) + acetate + ATP = N(4)-acetylcytidine(34) in elongator tRNA(Met) + AMP + diphosphate</text>
        <dbReference type="Rhea" id="RHEA:58144"/>
        <dbReference type="Rhea" id="RHEA-COMP:10693"/>
        <dbReference type="Rhea" id="RHEA-COMP:10694"/>
        <dbReference type="ChEBI" id="CHEBI:30089"/>
        <dbReference type="ChEBI" id="CHEBI:30616"/>
        <dbReference type="ChEBI" id="CHEBI:33019"/>
        <dbReference type="ChEBI" id="CHEBI:74900"/>
        <dbReference type="ChEBI" id="CHEBI:82748"/>
        <dbReference type="ChEBI" id="CHEBI:456215"/>
    </reaction>
</comment>
<keyword evidence="3" id="KW-0547">Nucleotide-binding</keyword>
<dbReference type="GO" id="GO:0005524">
    <property type="term" value="F:ATP binding"/>
    <property type="evidence" value="ECO:0007669"/>
    <property type="project" value="UniProtKB-KW"/>
</dbReference>
<dbReference type="PANTHER" id="PTHR37825">
    <property type="entry name" value="TRNA(MET) CYTIDINE ACETATE LIGASE"/>
    <property type="match status" value="1"/>
</dbReference>
<evidence type="ECO:0000313" key="4">
    <source>
        <dbReference type="EMBL" id="ALS76795.1"/>
    </source>
</evidence>
<keyword evidence="3" id="KW-0963">Cytoplasm</keyword>
<dbReference type="OrthoDB" id="9769796at2"/>
<dbReference type="EMBL" id="CP013659">
    <property type="protein sequence ID" value="ALS76795.1"/>
    <property type="molecule type" value="Genomic_DNA"/>
</dbReference>
<organism evidence="4 5">
    <name type="scientific">Planococcus rifietoensis</name>
    <dbReference type="NCBI Taxonomy" id="200991"/>
    <lineage>
        <taxon>Bacteria</taxon>
        <taxon>Bacillati</taxon>
        <taxon>Bacillota</taxon>
        <taxon>Bacilli</taxon>
        <taxon>Bacillales</taxon>
        <taxon>Caryophanaceae</taxon>
        <taxon>Planococcus</taxon>
    </lineage>
</organism>
<keyword evidence="1 3" id="KW-0436">Ligase</keyword>
<evidence type="ECO:0000256" key="3">
    <source>
        <dbReference type="HAMAP-Rule" id="MF_01539"/>
    </source>
</evidence>
<proteinExistence type="inferred from homology"/>
<keyword evidence="2 3" id="KW-0819">tRNA processing</keyword>
<dbReference type="AlphaFoldDB" id="A0A0U2ZA56"/>
<dbReference type="InterPro" id="IPR008513">
    <property type="entry name" value="tRNA(Met)_cyd_acetate_ligase"/>
</dbReference>
<comment type="function">
    <text evidence="3">Catalyzes the formation of N(4)-acetylcytidine (ac(4)C) at the wobble position of elongator tRNA(Met), using acetate and ATP as substrates. First activates an acetate ion to form acetyladenylate (Ac-AMP) and then transfers the acetyl group to tRNA to form ac(4)C34.</text>
</comment>
<keyword evidence="3" id="KW-0067">ATP-binding</keyword>
<dbReference type="GO" id="GO:0016879">
    <property type="term" value="F:ligase activity, forming carbon-nitrogen bonds"/>
    <property type="evidence" value="ECO:0007669"/>
    <property type="project" value="UniProtKB-UniRule"/>
</dbReference>
<dbReference type="Proteomes" id="UP000067683">
    <property type="component" value="Chromosome"/>
</dbReference>
<name>A0A0U2ZA56_9BACL</name>